<dbReference type="GO" id="GO:0016032">
    <property type="term" value="P:viral process"/>
    <property type="evidence" value="ECO:0007669"/>
    <property type="project" value="InterPro"/>
</dbReference>
<dbReference type="Pfam" id="PF01104">
    <property type="entry name" value="Bunya_NS-S"/>
    <property type="match status" value="1"/>
</dbReference>
<organism evidence="2">
    <name type="scientific">Caraparu virus</name>
    <dbReference type="NCBI Taxonomy" id="192196"/>
    <lineage>
        <taxon>Viruses</taxon>
        <taxon>Riboviria</taxon>
        <taxon>Orthornavirae</taxon>
        <taxon>Negarnaviricota</taxon>
        <taxon>Polyploviricotina</taxon>
        <taxon>Bunyaviricetes</taxon>
        <taxon>Elliovirales</taxon>
        <taxon>Peribunyaviridae</taxon>
        <taxon>Orthobunyavirus</taxon>
        <taxon>Orthobunyavirus madridense</taxon>
        <taxon>Orthobunyavirus caraparuense</taxon>
    </lineage>
</organism>
<evidence type="ECO:0000313" key="2">
    <source>
        <dbReference type="EMBL" id="AVX48953.1"/>
    </source>
</evidence>
<proteinExistence type="predicted"/>
<reference evidence="2" key="1">
    <citation type="journal article" date="2018" name="PLoS ONE">
        <title>Revalidation and genetic characterization of new members of Group C (Orthobunyavirus genus, Peribunyaviridae family) isolated in the Americas.</title>
        <authorList>
            <person name="Nunes M.R."/>
            <person name="de Souza W.M."/>
            <person name="Acrani G.O."/>
            <person name="Cardoso J.F."/>
            <person name="da Silva S.P."/>
            <person name="Badra S.J."/>
            <person name="Figueiredo L.T."/>
            <person name="Vasconcelos P.F."/>
        </authorList>
    </citation>
    <scope>NUCLEOTIDE SEQUENCE</scope>
    <source>
        <strain evidence="2">BeAn3994</strain>
    </source>
</reference>
<dbReference type="InterPro" id="IPR000797">
    <property type="entry name" value="Bunya_NSs"/>
</dbReference>
<name>A0A2Z3DE64_9VIRU</name>
<sequence>MSIELISEVNNQRCQCLLLNLRMTTGAQLPLLLILNKPTMNLLATTGRTSASIMLEFSSSALMRLNRNCVRALRRSLCLNLAVGRSRLLIIITPEMHQTRLQIIV</sequence>
<dbReference type="EMBL" id="MK896586">
    <property type="protein sequence ID" value="QLA46972.1"/>
    <property type="molecule type" value="Viral_cRNA"/>
</dbReference>
<protein>
    <recommendedName>
        <fullName evidence="1">Non-structural protein NS-S</fullName>
    </recommendedName>
</protein>
<dbReference type="EMBL" id="MG029274">
    <property type="protein sequence ID" value="AVX48953.1"/>
    <property type="molecule type" value="Viral_cRNA"/>
</dbReference>
<evidence type="ECO:0000313" key="3">
    <source>
        <dbReference type="EMBL" id="QLA46972.1"/>
    </source>
</evidence>
<reference evidence="3" key="2">
    <citation type="submission" date="2019-05" db="EMBL/GenBank/DDBJ databases">
        <title>Genomic Characterization of 104 Bunyaviruses in the Families Peribunyaviridae, Nairoviridae, and Phenuiviridae.</title>
        <authorList>
            <person name="Kapuscinski M."/>
            <person name="Bergren N."/>
            <person name="Russell B."/>
            <person name="Lee J."/>
            <person name="Borland E."/>
            <person name="King D."/>
            <person name="Burkhalter K."/>
            <person name="Stenglein M."/>
            <person name="Kading R."/>
        </authorList>
    </citation>
    <scope>NUCLEOTIDE SEQUENCE</scope>
    <source>
        <strain evidence="3">BeAn 3994</strain>
    </source>
</reference>
<evidence type="ECO:0000256" key="1">
    <source>
        <dbReference type="ARBA" id="ARBA00014100"/>
    </source>
</evidence>
<accession>A0A2Z3DE64</accession>